<organism evidence="2 3">
    <name type="scientific">Zophobas morio</name>
    <dbReference type="NCBI Taxonomy" id="2755281"/>
    <lineage>
        <taxon>Eukaryota</taxon>
        <taxon>Metazoa</taxon>
        <taxon>Ecdysozoa</taxon>
        <taxon>Arthropoda</taxon>
        <taxon>Hexapoda</taxon>
        <taxon>Insecta</taxon>
        <taxon>Pterygota</taxon>
        <taxon>Neoptera</taxon>
        <taxon>Endopterygota</taxon>
        <taxon>Coleoptera</taxon>
        <taxon>Polyphaga</taxon>
        <taxon>Cucujiformia</taxon>
        <taxon>Tenebrionidae</taxon>
        <taxon>Zophobas</taxon>
    </lineage>
</organism>
<keyword evidence="3" id="KW-1185">Reference proteome</keyword>
<sequence length="77" mass="8870">MHLFNLVSGHTPGHFFSTTLNALLPPFSQQEHRPSPNVDFTQIQRDGTSNYLTSATKRDAKYDARRKEKQEIHRSSE</sequence>
<evidence type="ECO:0000313" key="3">
    <source>
        <dbReference type="Proteomes" id="UP001168821"/>
    </source>
</evidence>
<dbReference type="AlphaFoldDB" id="A0AA38HKL4"/>
<feature type="compositionally biased region" description="Polar residues" evidence="1">
    <location>
        <begin position="38"/>
        <end position="55"/>
    </location>
</feature>
<proteinExistence type="predicted"/>
<reference evidence="2" key="1">
    <citation type="journal article" date="2023" name="G3 (Bethesda)">
        <title>Whole genome assemblies of Zophobas morio and Tenebrio molitor.</title>
        <authorList>
            <person name="Kaur S."/>
            <person name="Stinson S.A."/>
            <person name="diCenzo G.C."/>
        </authorList>
    </citation>
    <scope>NUCLEOTIDE SEQUENCE</scope>
    <source>
        <strain evidence="2">QUZm001</strain>
    </source>
</reference>
<evidence type="ECO:0000256" key="1">
    <source>
        <dbReference type="SAM" id="MobiDB-lite"/>
    </source>
</evidence>
<comment type="caution">
    <text evidence="2">The sequence shown here is derived from an EMBL/GenBank/DDBJ whole genome shotgun (WGS) entry which is preliminary data.</text>
</comment>
<dbReference type="EMBL" id="JALNTZ010000010">
    <property type="protein sequence ID" value="KAJ3639720.1"/>
    <property type="molecule type" value="Genomic_DNA"/>
</dbReference>
<evidence type="ECO:0000313" key="2">
    <source>
        <dbReference type="EMBL" id="KAJ3639720.1"/>
    </source>
</evidence>
<accession>A0AA38HKL4</accession>
<gene>
    <name evidence="2" type="ORF">Zmor_003061</name>
</gene>
<feature type="compositionally biased region" description="Basic and acidic residues" evidence="1">
    <location>
        <begin position="56"/>
        <end position="77"/>
    </location>
</feature>
<dbReference type="Proteomes" id="UP001168821">
    <property type="component" value="Unassembled WGS sequence"/>
</dbReference>
<feature type="region of interest" description="Disordered" evidence="1">
    <location>
        <begin position="27"/>
        <end position="77"/>
    </location>
</feature>
<name>A0AA38HKL4_9CUCU</name>
<protein>
    <submittedName>
        <fullName evidence="2">Uncharacterized protein</fullName>
    </submittedName>
</protein>